<feature type="region of interest" description="Disordered" evidence="1">
    <location>
        <begin position="265"/>
        <end position="285"/>
    </location>
</feature>
<evidence type="ECO:0000313" key="3">
    <source>
        <dbReference type="Proteomes" id="UP001064489"/>
    </source>
</evidence>
<protein>
    <submittedName>
        <fullName evidence="2">Uncharacterized protein</fullName>
    </submittedName>
</protein>
<dbReference type="EMBL" id="JAJSOW010000106">
    <property type="protein sequence ID" value="KAI9161403.1"/>
    <property type="molecule type" value="Genomic_DNA"/>
</dbReference>
<keyword evidence="3" id="KW-1185">Reference proteome</keyword>
<reference evidence="2" key="2">
    <citation type="submission" date="2023-02" db="EMBL/GenBank/DDBJ databases">
        <authorList>
            <person name="Swenson N.G."/>
            <person name="Wegrzyn J.L."/>
            <person name="Mcevoy S.L."/>
        </authorList>
    </citation>
    <scope>NUCLEOTIDE SEQUENCE</scope>
    <source>
        <strain evidence="2">91603</strain>
        <tissue evidence="2">Leaf</tissue>
    </source>
</reference>
<proteinExistence type="predicted"/>
<feature type="compositionally biased region" description="Gly residues" evidence="1">
    <location>
        <begin position="275"/>
        <end position="285"/>
    </location>
</feature>
<comment type="caution">
    <text evidence="2">The sequence shown here is derived from an EMBL/GenBank/DDBJ whole genome shotgun (WGS) entry which is preliminary data.</text>
</comment>
<name>A0AAD5IFL3_ACENE</name>
<reference evidence="2" key="1">
    <citation type="journal article" date="2022" name="Plant J.">
        <title>Strategies of tolerance reflected in two North American maple genomes.</title>
        <authorList>
            <person name="McEvoy S.L."/>
            <person name="Sezen U.U."/>
            <person name="Trouern-Trend A."/>
            <person name="McMahon S.M."/>
            <person name="Schaberg P.G."/>
            <person name="Yang J."/>
            <person name="Wegrzyn J.L."/>
            <person name="Swenson N.G."/>
        </authorList>
    </citation>
    <scope>NUCLEOTIDE SEQUENCE</scope>
    <source>
        <strain evidence="2">91603</strain>
    </source>
</reference>
<evidence type="ECO:0000256" key="1">
    <source>
        <dbReference type="SAM" id="MobiDB-lite"/>
    </source>
</evidence>
<evidence type="ECO:0000313" key="2">
    <source>
        <dbReference type="EMBL" id="KAI9161403.1"/>
    </source>
</evidence>
<dbReference type="Proteomes" id="UP001064489">
    <property type="component" value="Chromosome 2"/>
</dbReference>
<gene>
    <name evidence="2" type="ORF">LWI28_017018</name>
</gene>
<dbReference type="AlphaFoldDB" id="A0AAD5IFL3"/>
<organism evidence="2 3">
    <name type="scientific">Acer negundo</name>
    <name type="common">Box elder</name>
    <dbReference type="NCBI Taxonomy" id="4023"/>
    <lineage>
        <taxon>Eukaryota</taxon>
        <taxon>Viridiplantae</taxon>
        <taxon>Streptophyta</taxon>
        <taxon>Embryophyta</taxon>
        <taxon>Tracheophyta</taxon>
        <taxon>Spermatophyta</taxon>
        <taxon>Magnoliopsida</taxon>
        <taxon>eudicotyledons</taxon>
        <taxon>Gunneridae</taxon>
        <taxon>Pentapetalae</taxon>
        <taxon>rosids</taxon>
        <taxon>malvids</taxon>
        <taxon>Sapindales</taxon>
        <taxon>Sapindaceae</taxon>
        <taxon>Hippocastanoideae</taxon>
        <taxon>Acereae</taxon>
        <taxon>Acer</taxon>
    </lineage>
</organism>
<sequence>MKLLAWNVWGMSSTQAVRALQRLVREVWPSVVFLSETKGGTRMMESVWIKLGFASNMGYLLLIIVPAVCEVSNGLFGDSSVCSAYGMTYASVYMAECGPFSDDYPNQAEVPPTTSDSADSFPDKVIHCFKIIVTKLNLKKVFVPATIAAGCSILWSVYTDDEAGLLALSGAEWRVWDRIKEAMQFDARTVEIRKKLEDHEGGVERFSYKNGILYYKNYVYVPGVPGLREEILAHFHNSKEEGHSGWLRTYLNIMDGPRRAGQRVAARGARDGRTGRGVGAGKGAGVGKQNEAANFQNFVQATTIAIQGGN</sequence>
<accession>A0AAD5IFL3</accession>